<name>A0ABN2XID2_9MICC</name>
<dbReference type="Pfam" id="PF00356">
    <property type="entry name" value="LacI"/>
    <property type="match status" value="1"/>
</dbReference>
<evidence type="ECO:0000259" key="4">
    <source>
        <dbReference type="PROSITE" id="PS50932"/>
    </source>
</evidence>
<dbReference type="Gene3D" id="3.40.50.2300">
    <property type="match status" value="2"/>
</dbReference>
<dbReference type="PANTHER" id="PTHR30146">
    <property type="entry name" value="LACI-RELATED TRANSCRIPTIONAL REPRESSOR"/>
    <property type="match status" value="1"/>
</dbReference>
<organism evidence="5 6">
    <name type="scientific">Kocuria atrinae</name>
    <dbReference type="NCBI Taxonomy" id="592377"/>
    <lineage>
        <taxon>Bacteria</taxon>
        <taxon>Bacillati</taxon>
        <taxon>Actinomycetota</taxon>
        <taxon>Actinomycetes</taxon>
        <taxon>Micrococcales</taxon>
        <taxon>Micrococcaceae</taxon>
        <taxon>Kocuria</taxon>
    </lineage>
</organism>
<evidence type="ECO:0000256" key="3">
    <source>
        <dbReference type="ARBA" id="ARBA00023163"/>
    </source>
</evidence>
<keyword evidence="3" id="KW-0804">Transcription</keyword>
<dbReference type="SMART" id="SM00354">
    <property type="entry name" value="HTH_LACI"/>
    <property type="match status" value="1"/>
</dbReference>
<dbReference type="PROSITE" id="PS50932">
    <property type="entry name" value="HTH_LACI_2"/>
    <property type="match status" value="1"/>
</dbReference>
<dbReference type="Proteomes" id="UP001500166">
    <property type="component" value="Unassembled WGS sequence"/>
</dbReference>
<dbReference type="InterPro" id="IPR000843">
    <property type="entry name" value="HTH_LacI"/>
</dbReference>
<sequence length="345" mass="37580">MSADQRDPQVPPVTAPTIYDVARHAGVAPSTVSRTFARPGRVSFDTAQKVRAAAEELGYRVKSANRAGLDGERRTKMISLMLADISNPVFFELIRGAEEAASEAGYLVLLNNTHEDDRTERNIIERTLPMVDGVLLTSSRMSDSAIRMMAKQKPTVVANRAVNGVASVVPDNARGMRRAAEHLASCGRRNILYAAGPEASWSDGMRWRALRESALELELKVHRMGPFEPTSEGGRRAAQHWLDHRVPAVILYNDLMAMGFLRELRQHNVRIPQDVAVVGFDNVQELDLISPSLSSVAAPMHAIGATAVQNLLAMVRGATHTASKPVVVPSRLVVRESSTLPVQGG</sequence>
<dbReference type="SUPFAM" id="SSF53822">
    <property type="entry name" value="Periplasmic binding protein-like I"/>
    <property type="match status" value="1"/>
</dbReference>
<gene>
    <name evidence="5" type="ORF">GCM10009824_06620</name>
</gene>
<proteinExistence type="predicted"/>
<dbReference type="CDD" id="cd01392">
    <property type="entry name" value="HTH_LacI"/>
    <property type="match status" value="1"/>
</dbReference>
<dbReference type="Pfam" id="PF13377">
    <property type="entry name" value="Peripla_BP_3"/>
    <property type="match status" value="1"/>
</dbReference>
<keyword evidence="6" id="KW-1185">Reference proteome</keyword>
<dbReference type="InterPro" id="IPR028082">
    <property type="entry name" value="Peripla_BP_I"/>
</dbReference>
<comment type="caution">
    <text evidence="5">The sequence shown here is derived from an EMBL/GenBank/DDBJ whole genome shotgun (WGS) entry which is preliminary data.</text>
</comment>
<feature type="domain" description="HTH lacI-type" evidence="4">
    <location>
        <begin position="16"/>
        <end position="71"/>
    </location>
</feature>
<reference evidence="5 6" key="1">
    <citation type="journal article" date="2019" name="Int. J. Syst. Evol. Microbiol.">
        <title>The Global Catalogue of Microorganisms (GCM) 10K type strain sequencing project: providing services to taxonomists for standard genome sequencing and annotation.</title>
        <authorList>
            <consortium name="The Broad Institute Genomics Platform"/>
            <consortium name="The Broad Institute Genome Sequencing Center for Infectious Disease"/>
            <person name="Wu L."/>
            <person name="Ma J."/>
        </authorList>
    </citation>
    <scope>NUCLEOTIDE SEQUENCE [LARGE SCALE GENOMIC DNA]</scope>
    <source>
        <strain evidence="5 6">JCM 15914</strain>
    </source>
</reference>
<keyword evidence="2 5" id="KW-0238">DNA-binding</keyword>
<keyword evidence="1" id="KW-0805">Transcription regulation</keyword>
<dbReference type="CDD" id="cd06267">
    <property type="entry name" value="PBP1_LacI_sugar_binding-like"/>
    <property type="match status" value="1"/>
</dbReference>
<protein>
    <submittedName>
        <fullName evidence="5">LacI family DNA-binding transcriptional regulator</fullName>
    </submittedName>
</protein>
<dbReference type="Gene3D" id="1.10.260.40">
    <property type="entry name" value="lambda repressor-like DNA-binding domains"/>
    <property type="match status" value="1"/>
</dbReference>
<dbReference type="InterPro" id="IPR046335">
    <property type="entry name" value="LacI/GalR-like_sensor"/>
</dbReference>
<evidence type="ECO:0000313" key="5">
    <source>
        <dbReference type="EMBL" id="GAA2111361.1"/>
    </source>
</evidence>
<evidence type="ECO:0000313" key="6">
    <source>
        <dbReference type="Proteomes" id="UP001500166"/>
    </source>
</evidence>
<dbReference type="RefSeq" id="WP_344223610.1">
    <property type="nucleotide sequence ID" value="NZ_BAAAQA010000004.1"/>
</dbReference>
<dbReference type="InterPro" id="IPR010982">
    <property type="entry name" value="Lambda_DNA-bd_dom_sf"/>
</dbReference>
<dbReference type="EMBL" id="BAAAQA010000004">
    <property type="protein sequence ID" value="GAA2111361.1"/>
    <property type="molecule type" value="Genomic_DNA"/>
</dbReference>
<dbReference type="GO" id="GO:0003677">
    <property type="term" value="F:DNA binding"/>
    <property type="evidence" value="ECO:0007669"/>
    <property type="project" value="UniProtKB-KW"/>
</dbReference>
<accession>A0ABN2XID2</accession>
<evidence type="ECO:0000256" key="1">
    <source>
        <dbReference type="ARBA" id="ARBA00023015"/>
    </source>
</evidence>
<dbReference type="SUPFAM" id="SSF47413">
    <property type="entry name" value="lambda repressor-like DNA-binding domains"/>
    <property type="match status" value="1"/>
</dbReference>
<dbReference type="PANTHER" id="PTHR30146:SF138">
    <property type="entry name" value="TRANSCRIPTIONAL REGULATORY PROTEIN"/>
    <property type="match status" value="1"/>
</dbReference>
<evidence type="ECO:0000256" key="2">
    <source>
        <dbReference type="ARBA" id="ARBA00023125"/>
    </source>
</evidence>